<dbReference type="RefSeq" id="WP_208251014.1">
    <property type="nucleotide sequence ID" value="NZ_JAGEPF010000035.1"/>
</dbReference>
<dbReference type="Proteomes" id="UP000680206">
    <property type="component" value="Unassembled WGS sequence"/>
</dbReference>
<evidence type="ECO:0000313" key="2">
    <source>
        <dbReference type="EMBL" id="MBO2464492.1"/>
    </source>
</evidence>
<reference evidence="2 3" key="1">
    <citation type="submission" date="2021-03" db="EMBL/GenBank/DDBJ databases">
        <title>Actinomadura violae sp. nov., isolated from lichen in Thailand.</title>
        <authorList>
            <person name="Kanchanasin P."/>
            <person name="Saeng-In P."/>
            <person name="Phongsopitanun W."/>
            <person name="Yuki M."/>
            <person name="Kudo T."/>
            <person name="Ohkuma M."/>
            <person name="Tanasupawat S."/>
        </authorList>
    </citation>
    <scope>NUCLEOTIDE SEQUENCE [LARGE SCALE GENOMIC DNA]</scope>
    <source>
        <strain evidence="2 3">LCR2-06</strain>
    </source>
</reference>
<gene>
    <name evidence="2" type="ORF">J4709_43670</name>
</gene>
<accession>A0ABS3S692</accession>
<protein>
    <submittedName>
        <fullName evidence="2">Uncharacterized protein</fullName>
    </submittedName>
</protein>
<keyword evidence="3" id="KW-1185">Reference proteome</keyword>
<name>A0ABS3S692_9ACTN</name>
<organism evidence="2 3">
    <name type="scientific">Actinomadura violacea</name>
    <dbReference type="NCBI Taxonomy" id="2819934"/>
    <lineage>
        <taxon>Bacteria</taxon>
        <taxon>Bacillati</taxon>
        <taxon>Actinomycetota</taxon>
        <taxon>Actinomycetes</taxon>
        <taxon>Streptosporangiales</taxon>
        <taxon>Thermomonosporaceae</taxon>
        <taxon>Actinomadura</taxon>
    </lineage>
</organism>
<dbReference type="EMBL" id="JAGEPF010000035">
    <property type="protein sequence ID" value="MBO2464492.1"/>
    <property type="molecule type" value="Genomic_DNA"/>
</dbReference>
<comment type="caution">
    <text evidence="2">The sequence shown here is derived from an EMBL/GenBank/DDBJ whole genome shotgun (WGS) entry which is preliminary data.</text>
</comment>
<feature type="signal peptide" evidence="1">
    <location>
        <begin position="1"/>
        <end position="26"/>
    </location>
</feature>
<evidence type="ECO:0000256" key="1">
    <source>
        <dbReference type="SAM" id="SignalP"/>
    </source>
</evidence>
<keyword evidence="1" id="KW-0732">Signal</keyword>
<sequence length="91" mass="9833">MLKRLVITTAAAGLLATGLAAAPADAATGAPTMTAARCHAHKASGHSYWTCITPGSYCPAAAHKRYGYAYKTGKRYRCVKYSNGRWRWKRA</sequence>
<feature type="chain" id="PRO_5047290323" evidence="1">
    <location>
        <begin position="27"/>
        <end position="91"/>
    </location>
</feature>
<proteinExistence type="predicted"/>
<evidence type="ECO:0000313" key="3">
    <source>
        <dbReference type="Proteomes" id="UP000680206"/>
    </source>
</evidence>